<dbReference type="Proteomes" id="UP000245168">
    <property type="component" value="Unassembled WGS sequence"/>
</dbReference>
<sequence length="81" mass="8746">MPEEESEDFIDISFECGNCGGTVLTTPDDEITADSVMSCKDCGAQIGTFGEIEAKARKAAADHMQGELRDAFKGLKGWKLK</sequence>
<name>A0A2U2BW90_9PROT</name>
<comment type="caution">
    <text evidence="1">The sequence shown here is derived from an EMBL/GenBank/DDBJ whole genome shotgun (WGS) entry which is preliminary data.</text>
</comment>
<evidence type="ECO:0000313" key="1">
    <source>
        <dbReference type="EMBL" id="PWE18249.1"/>
    </source>
</evidence>
<organism evidence="1 2">
    <name type="scientific">Marinicauda salina</name>
    <dbReference type="NCBI Taxonomy" id="2135793"/>
    <lineage>
        <taxon>Bacteria</taxon>
        <taxon>Pseudomonadati</taxon>
        <taxon>Pseudomonadota</taxon>
        <taxon>Alphaproteobacteria</taxon>
        <taxon>Maricaulales</taxon>
        <taxon>Maricaulaceae</taxon>
        <taxon>Marinicauda</taxon>
    </lineage>
</organism>
<accession>A0A2U2BW90</accession>
<dbReference type="EMBL" id="QEXV01000001">
    <property type="protein sequence ID" value="PWE18249.1"/>
    <property type="molecule type" value="Genomic_DNA"/>
</dbReference>
<protein>
    <submittedName>
        <fullName evidence="1">Uncharacterized protein</fullName>
    </submittedName>
</protein>
<gene>
    <name evidence="1" type="ORF">DDZ18_01175</name>
</gene>
<dbReference type="AlphaFoldDB" id="A0A2U2BW90"/>
<evidence type="ECO:0000313" key="2">
    <source>
        <dbReference type="Proteomes" id="UP000245168"/>
    </source>
</evidence>
<dbReference type="RefSeq" id="WP_109251523.1">
    <property type="nucleotide sequence ID" value="NZ_QEXV01000001.1"/>
</dbReference>
<proteinExistence type="predicted"/>
<reference evidence="2" key="1">
    <citation type="submission" date="2018-05" db="EMBL/GenBank/DDBJ databases">
        <authorList>
            <person name="Liu B.-T."/>
        </authorList>
    </citation>
    <scope>NUCLEOTIDE SEQUENCE [LARGE SCALE GENOMIC DNA]</scope>
    <source>
        <strain evidence="2">WD6-1</strain>
    </source>
</reference>
<keyword evidence="2" id="KW-1185">Reference proteome</keyword>
<dbReference type="OrthoDB" id="7889164at2"/>